<evidence type="ECO:0000313" key="17">
    <source>
        <dbReference type="Proteomes" id="UP001141619"/>
    </source>
</evidence>
<dbReference type="Gene3D" id="3.30.360.10">
    <property type="entry name" value="Dihydrodipicolinate Reductase, domain 2"/>
    <property type="match status" value="1"/>
</dbReference>
<feature type="binding site" evidence="13">
    <location>
        <position position="159"/>
    </location>
    <ligand>
        <name>(S)-2,3,4,5-tetrahydrodipicolinate</name>
        <dbReference type="ChEBI" id="CHEBI:16845"/>
    </ligand>
</feature>
<name>A0A9X3U058_9PROT</name>
<dbReference type="InterPro" id="IPR023940">
    <property type="entry name" value="DHDPR_bac"/>
</dbReference>
<feature type="active site" description="Proton donor/acceptor" evidence="13">
    <location>
        <position position="158"/>
    </location>
</feature>
<evidence type="ECO:0000256" key="5">
    <source>
        <dbReference type="ARBA" id="ARBA00022915"/>
    </source>
</evidence>
<dbReference type="SUPFAM" id="SSF55347">
    <property type="entry name" value="Glyceraldehyde-3-phosphate dehydrogenase-like, C-terminal domain"/>
    <property type="match status" value="1"/>
</dbReference>
<dbReference type="PANTHER" id="PTHR20836">
    <property type="entry name" value="DIHYDRODIPICOLINATE REDUCTASE"/>
    <property type="match status" value="1"/>
</dbReference>
<evidence type="ECO:0000256" key="4">
    <source>
        <dbReference type="ARBA" id="ARBA00022857"/>
    </source>
</evidence>
<keyword evidence="6 13" id="KW-0560">Oxidoreductase</keyword>
<evidence type="ECO:0000256" key="9">
    <source>
        <dbReference type="ARBA" id="ARBA00037922"/>
    </source>
</evidence>
<keyword evidence="17" id="KW-1185">Reference proteome</keyword>
<evidence type="ECO:0000256" key="10">
    <source>
        <dbReference type="ARBA" id="ARBA00038983"/>
    </source>
</evidence>
<proteinExistence type="inferred from homology"/>
<dbReference type="EMBL" id="JANWOI010000004">
    <property type="protein sequence ID" value="MDA5194662.1"/>
    <property type="molecule type" value="Genomic_DNA"/>
</dbReference>
<dbReference type="InterPro" id="IPR022663">
    <property type="entry name" value="DapB_C"/>
</dbReference>
<evidence type="ECO:0000256" key="3">
    <source>
        <dbReference type="ARBA" id="ARBA00022605"/>
    </source>
</evidence>
<evidence type="ECO:0000256" key="11">
    <source>
        <dbReference type="ARBA" id="ARBA00049080"/>
    </source>
</evidence>
<dbReference type="GO" id="GO:0051287">
    <property type="term" value="F:NAD binding"/>
    <property type="evidence" value="ECO:0007669"/>
    <property type="project" value="UniProtKB-UniRule"/>
</dbReference>
<comment type="subunit">
    <text evidence="13">Homotetramer.</text>
</comment>
<dbReference type="EC" id="1.17.1.8" evidence="10 13"/>
<dbReference type="Pfam" id="PF01113">
    <property type="entry name" value="DapB_N"/>
    <property type="match status" value="1"/>
</dbReference>
<comment type="pathway">
    <text evidence="9 13">Amino-acid biosynthesis; L-lysine biosynthesis via DAP pathway; (S)-tetrahydrodipicolinate from L-aspartate: step 4/4.</text>
</comment>
<comment type="catalytic activity">
    <reaction evidence="11 13">
        <text>(S)-2,3,4,5-tetrahydrodipicolinate + NADP(+) + H2O = (2S,4S)-4-hydroxy-2,3,4,5-tetrahydrodipicolinate + NADPH + H(+)</text>
        <dbReference type="Rhea" id="RHEA:35331"/>
        <dbReference type="ChEBI" id="CHEBI:15377"/>
        <dbReference type="ChEBI" id="CHEBI:15378"/>
        <dbReference type="ChEBI" id="CHEBI:16845"/>
        <dbReference type="ChEBI" id="CHEBI:57783"/>
        <dbReference type="ChEBI" id="CHEBI:58349"/>
        <dbReference type="ChEBI" id="CHEBI:67139"/>
        <dbReference type="EC" id="1.17.1.8"/>
    </reaction>
</comment>
<feature type="active site" description="Proton donor" evidence="13">
    <location>
        <position position="162"/>
    </location>
</feature>
<dbReference type="InterPro" id="IPR036291">
    <property type="entry name" value="NAD(P)-bd_dom_sf"/>
</dbReference>
<dbReference type="Pfam" id="PF05173">
    <property type="entry name" value="DapB_C"/>
    <property type="match status" value="1"/>
</dbReference>
<dbReference type="GO" id="GO:0009089">
    <property type="term" value="P:lysine biosynthetic process via diaminopimelate"/>
    <property type="evidence" value="ECO:0007669"/>
    <property type="project" value="UniProtKB-UniRule"/>
</dbReference>
<gene>
    <name evidence="13 16" type="primary">dapB</name>
    <name evidence="16" type="ORF">NYP16_11940</name>
</gene>
<comment type="caution">
    <text evidence="16">The sequence shown here is derived from an EMBL/GenBank/DDBJ whole genome shotgun (WGS) entry which is preliminary data.</text>
</comment>
<evidence type="ECO:0000256" key="6">
    <source>
        <dbReference type="ARBA" id="ARBA00023002"/>
    </source>
</evidence>
<keyword evidence="7 13" id="KW-0520">NAD</keyword>
<feature type="domain" description="Dihydrodipicolinate reductase C-terminal" evidence="15">
    <location>
        <begin position="131"/>
        <end position="267"/>
    </location>
</feature>
<evidence type="ECO:0000256" key="13">
    <source>
        <dbReference type="HAMAP-Rule" id="MF_00102"/>
    </source>
</evidence>
<comment type="subcellular location">
    <subcellularLocation>
        <location evidence="13">Cytoplasm</location>
    </subcellularLocation>
</comment>
<dbReference type="PIRSF" id="PIRSF000161">
    <property type="entry name" value="DHPR"/>
    <property type="match status" value="1"/>
</dbReference>
<evidence type="ECO:0000256" key="12">
    <source>
        <dbReference type="ARBA" id="ARBA00049396"/>
    </source>
</evidence>
<comment type="function">
    <text evidence="13">Catalyzes the conversion of 4-hydroxy-tetrahydrodipicolinate (HTPA) to tetrahydrodipicolinate.</text>
</comment>
<dbReference type="GO" id="GO:0050661">
    <property type="term" value="F:NADP binding"/>
    <property type="evidence" value="ECO:0007669"/>
    <property type="project" value="UniProtKB-UniRule"/>
</dbReference>
<feature type="binding site" evidence="13">
    <location>
        <begin position="10"/>
        <end position="15"/>
    </location>
    <ligand>
        <name>NAD(+)</name>
        <dbReference type="ChEBI" id="CHEBI:57540"/>
    </ligand>
</feature>
<protein>
    <recommendedName>
        <fullName evidence="10 13">4-hydroxy-tetrahydrodipicolinate reductase</fullName>
        <shortName evidence="13">HTPA reductase</shortName>
        <ecNumber evidence="10 13">1.17.1.8</ecNumber>
    </recommendedName>
</protein>
<comment type="catalytic activity">
    <reaction evidence="12 13">
        <text>(S)-2,3,4,5-tetrahydrodipicolinate + NAD(+) + H2O = (2S,4S)-4-hydroxy-2,3,4,5-tetrahydrodipicolinate + NADH + H(+)</text>
        <dbReference type="Rhea" id="RHEA:35323"/>
        <dbReference type="ChEBI" id="CHEBI:15377"/>
        <dbReference type="ChEBI" id="CHEBI:15378"/>
        <dbReference type="ChEBI" id="CHEBI:16845"/>
        <dbReference type="ChEBI" id="CHEBI:57540"/>
        <dbReference type="ChEBI" id="CHEBI:57945"/>
        <dbReference type="ChEBI" id="CHEBI:67139"/>
        <dbReference type="EC" id="1.17.1.8"/>
    </reaction>
</comment>
<dbReference type="NCBIfam" id="TIGR00036">
    <property type="entry name" value="dapB"/>
    <property type="match status" value="1"/>
</dbReference>
<feature type="binding site" evidence="13">
    <location>
        <begin position="125"/>
        <end position="128"/>
    </location>
    <ligand>
        <name>NAD(+)</name>
        <dbReference type="ChEBI" id="CHEBI:57540"/>
    </ligand>
</feature>
<keyword evidence="8 13" id="KW-0457">Lysine biosynthesis</keyword>
<keyword evidence="4 13" id="KW-0521">NADP</keyword>
<dbReference type="InterPro" id="IPR022664">
    <property type="entry name" value="DapB_N_CS"/>
</dbReference>
<evidence type="ECO:0000256" key="1">
    <source>
        <dbReference type="ARBA" id="ARBA00006642"/>
    </source>
</evidence>
<evidence type="ECO:0000256" key="7">
    <source>
        <dbReference type="ARBA" id="ARBA00023027"/>
    </source>
</evidence>
<feature type="domain" description="Dihydrodipicolinate reductase N-terminal" evidence="14">
    <location>
        <begin position="5"/>
        <end position="128"/>
    </location>
</feature>
<comment type="caution">
    <text evidence="13">Lacks conserved residue(s) required for the propagation of feature annotation.</text>
</comment>
<dbReference type="FunFam" id="3.30.360.10:FF:000004">
    <property type="entry name" value="4-hydroxy-tetrahydrodipicolinate reductase"/>
    <property type="match status" value="1"/>
</dbReference>
<keyword evidence="5 13" id="KW-0220">Diaminopimelate biosynthesis</keyword>
<evidence type="ECO:0000259" key="14">
    <source>
        <dbReference type="Pfam" id="PF01113"/>
    </source>
</evidence>
<dbReference type="GO" id="GO:0019877">
    <property type="term" value="P:diaminopimelate biosynthetic process"/>
    <property type="evidence" value="ECO:0007669"/>
    <property type="project" value="UniProtKB-UniRule"/>
</dbReference>
<evidence type="ECO:0000256" key="8">
    <source>
        <dbReference type="ARBA" id="ARBA00023154"/>
    </source>
</evidence>
<dbReference type="CDD" id="cd02274">
    <property type="entry name" value="DHDPR_N"/>
    <property type="match status" value="1"/>
</dbReference>
<sequence length="272" mass="27871">MSRTRIGILGCAGRMGRTLIAEVLAQSDRAELAGGVDQPASPALGKPILDPVSGADTGLVVGSDPHALFAISDVVIDFTCPTASVMHAQEAARTGTALIIGTTGLAAHEDAEVARASAGTAIVQAANFSLGVNLLVALTEQVSRLLNDDFDVEVLEMHHRMKVDAPSGTALALGKAAAAGRGVDLEAVADRVRDGITGARTRGHIGFATLRGGNVVGDHTVIFAADNERIELSHKAGDRAIFARGAVAAALWAHGKPAGQYGMNDVLGFTKA</sequence>
<dbReference type="InterPro" id="IPR000846">
    <property type="entry name" value="DapB_N"/>
</dbReference>
<keyword evidence="2 13" id="KW-0963">Cytoplasm</keyword>
<comment type="caution">
    <text evidence="13">Was originally thought to be a dihydrodipicolinate reductase (DHDPR), catalyzing the conversion of dihydrodipicolinate to tetrahydrodipicolinate. However, it was shown in E.coli that the substrate of the enzymatic reaction is not dihydrodipicolinate (DHDP) but in fact (2S,4S)-4-hydroxy-2,3,4,5-tetrahydrodipicolinic acid (HTPA), the product released by the DapA-catalyzed reaction.</text>
</comment>
<evidence type="ECO:0000259" key="15">
    <source>
        <dbReference type="Pfam" id="PF05173"/>
    </source>
</evidence>
<accession>A0A9X3U058</accession>
<organism evidence="16 17">
    <name type="scientific">Govanella unica</name>
    <dbReference type="NCBI Taxonomy" id="2975056"/>
    <lineage>
        <taxon>Bacteria</taxon>
        <taxon>Pseudomonadati</taxon>
        <taxon>Pseudomonadota</taxon>
        <taxon>Alphaproteobacteria</taxon>
        <taxon>Emcibacterales</taxon>
        <taxon>Govanellaceae</taxon>
        <taxon>Govanella</taxon>
    </lineage>
</organism>
<feature type="binding site" evidence="13">
    <location>
        <begin position="168"/>
        <end position="169"/>
    </location>
    <ligand>
        <name>(S)-2,3,4,5-tetrahydrodipicolinate</name>
        <dbReference type="ChEBI" id="CHEBI:16845"/>
    </ligand>
</feature>
<dbReference type="AlphaFoldDB" id="A0A9X3U058"/>
<dbReference type="PROSITE" id="PS01298">
    <property type="entry name" value="DAPB"/>
    <property type="match status" value="1"/>
</dbReference>
<dbReference type="RefSeq" id="WP_274944367.1">
    <property type="nucleotide sequence ID" value="NZ_JANWOI010000004.1"/>
</dbReference>
<keyword evidence="3 13" id="KW-0028">Amino-acid biosynthesis</keyword>
<dbReference type="SUPFAM" id="SSF51735">
    <property type="entry name" value="NAD(P)-binding Rossmann-fold domains"/>
    <property type="match status" value="1"/>
</dbReference>
<reference evidence="16" key="1">
    <citation type="submission" date="2022-08" db="EMBL/GenBank/DDBJ databases">
        <authorList>
            <person name="Vandamme P."/>
            <person name="Hettiarachchi A."/>
            <person name="Peeters C."/>
            <person name="Cnockaert M."/>
            <person name="Carlier A."/>
        </authorList>
    </citation>
    <scope>NUCLEOTIDE SEQUENCE</scope>
    <source>
        <strain evidence="16">LMG 31809</strain>
    </source>
</reference>
<dbReference type="Proteomes" id="UP001141619">
    <property type="component" value="Unassembled WGS sequence"/>
</dbReference>
<dbReference type="GO" id="GO:0016726">
    <property type="term" value="F:oxidoreductase activity, acting on CH or CH2 groups, NAD or NADP as acceptor"/>
    <property type="evidence" value="ECO:0007669"/>
    <property type="project" value="UniProtKB-UniRule"/>
</dbReference>
<dbReference type="HAMAP" id="MF_00102">
    <property type="entry name" value="DapB"/>
    <property type="match status" value="1"/>
</dbReference>
<evidence type="ECO:0000313" key="16">
    <source>
        <dbReference type="EMBL" id="MDA5194662.1"/>
    </source>
</evidence>
<dbReference type="GO" id="GO:0005737">
    <property type="term" value="C:cytoplasm"/>
    <property type="evidence" value="ECO:0007669"/>
    <property type="project" value="UniProtKB-SubCell"/>
</dbReference>
<dbReference type="PANTHER" id="PTHR20836:SF0">
    <property type="entry name" value="4-HYDROXY-TETRAHYDRODIPICOLINATE REDUCTASE 1, CHLOROPLASTIC-RELATED"/>
    <property type="match status" value="1"/>
</dbReference>
<comment type="similarity">
    <text evidence="1 13">Belongs to the DapB family.</text>
</comment>
<dbReference type="Gene3D" id="3.40.50.720">
    <property type="entry name" value="NAD(P)-binding Rossmann-like Domain"/>
    <property type="match status" value="1"/>
</dbReference>
<feature type="binding site" evidence="13">
    <location>
        <position position="37"/>
    </location>
    <ligand>
        <name>NAD(+)</name>
        <dbReference type="ChEBI" id="CHEBI:57540"/>
    </ligand>
</feature>
<dbReference type="GO" id="GO:0008839">
    <property type="term" value="F:4-hydroxy-tetrahydrodipicolinate reductase"/>
    <property type="evidence" value="ECO:0007669"/>
    <property type="project" value="UniProtKB-UniRule"/>
</dbReference>
<evidence type="ECO:0000256" key="2">
    <source>
        <dbReference type="ARBA" id="ARBA00022490"/>
    </source>
</evidence>
<reference evidence="16" key="2">
    <citation type="journal article" date="2023" name="Syst. Appl. Microbiol.">
        <title>Govania unica gen. nov., sp. nov., a rare biosphere bacterium that represents a novel family in the class Alphaproteobacteria.</title>
        <authorList>
            <person name="Vandamme P."/>
            <person name="Peeters C."/>
            <person name="Hettiarachchi A."/>
            <person name="Cnockaert M."/>
            <person name="Carlier A."/>
        </authorList>
    </citation>
    <scope>NUCLEOTIDE SEQUENCE</scope>
    <source>
        <strain evidence="16">LMG 31809</strain>
    </source>
</reference>
<feature type="binding site" evidence="13">
    <location>
        <begin position="101"/>
        <end position="103"/>
    </location>
    <ligand>
        <name>NAD(+)</name>
        <dbReference type="ChEBI" id="CHEBI:57540"/>
    </ligand>
</feature>